<comment type="caution">
    <text evidence="3">The sequence shown here is derived from an EMBL/GenBank/DDBJ whole genome shotgun (WGS) entry which is preliminary data.</text>
</comment>
<sequence length="558" mass="64454">MNKILLCIIVCCFILFNLGSVQADEVDRKVLIIYSSHSNDLNQIKILETLIGHFSTKVTVLSQNEINSFSNLQDYSYLIYFGLSKQKISSELTMFVEEFKGNVMAIGENINYFPRFSFVHVKDEVIIKSISVKVKKISKELPEERIINLITANNPSIKVLLEGTTNNNEKVPLLVSSYRTYYFASKSLYNPIGLFLGESLFNFFQETAIPLNLKYIRLEDIHPKTDPENLKKFAEYLYSKNIPYMVAVIPVYTEGSEIIQLSEKPRLVKVLKYMQDHGGSIILHGYKHQYRDSETGEGFEFWDVENDRPILQKKNEKPMFEKDFNSLLEFNNYIQEKKAFEKKYIEKAVEQGVQELVAHKLYPLAFEAPHYAMSKEGYKIIANHFSTYIGQVQISNTTWRTIYAPLYKSQPKFLKGMVLLPETIGFAKEEDPNAIIKMEEKAEFYSLFSNAYISGFYHPYLGLKDFKKLITFLEDIPNTKWLDLKSISNSVSVKGITIMTENNKIIVEKDLISSDYEKNLLLIQVMKWIAIFIIAVVICSSIINDRKKRVKITVSTTK</sequence>
<keyword evidence="2" id="KW-0732">Signal</keyword>
<dbReference type="RefSeq" id="WP_198768418.1">
    <property type="nucleotide sequence ID" value="NZ_JAEACF010000001.1"/>
</dbReference>
<keyword evidence="4" id="KW-1185">Reference proteome</keyword>
<dbReference type="Pfam" id="PF10096">
    <property type="entry name" value="DUF2334"/>
    <property type="match status" value="1"/>
</dbReference>
<feature type="transmembrane region" description="Helical" evidence="1">
    <location>
        <begin position="521"/>
        <end position="543"/>
    </location>
</feature>
<dbReference type="Proteomes" id="UP001549097">
    <property type="component" value="Unassembled WGS sequence"/>
</dbReference>
<evidence type="ECO:0000313" key="3">
    <source>
        <dbReference type="EMBL" id="MET3726982.1"/>
    </source>
</evidence>
<reference evidence="3 4" key="1">
    <citation type="submission" date="2024-06" db="EMBL/GenBank/DDBJ databases">
        <title>Genomic Encyclopedia of Type Strains, Phase IV (KMG-IV): sequencing the most valuable type-strain genomes for metagenomic binning, comparative biology and taxonomic classification.</title>
        <authorList>
            <person name="Goeker M."/>
        </authorList>
    </citation>
    <scope>NUCLEOTIDE SEQUENCE [LARGE SCALE GENOMIC DNA]</scope>
    <source>
        <strain evidence="3 4">DSM 100124</strain>
    </source>
</reference>
<dbReference type="CDD" id="cd10923">
    <property type="entry name" value="CE4_COG5298"/>
    <property type="match status" value="1"/>
</dbReference>
<name>A0ABV2LHD5_9BACL</name>
<keyword evidence="1" id="KW-0472">Membrane</keyword>
<protein>
    <submittedName>
        <fullName evidence="3">Uncharacterized protein YdaL</fullName>
    </submittedName>
</protein>
<evidence type="ECO:0000313" key="4">
    <source>
        <dbReference type="Proteomes" id="UP001549097"/>
    </source>
</evidence>
<organism evidence="3 4">
    <name type="scientific">Fictibacillus halophilus</name>
    <dbReference type="NCBI Taxonomy" id="1610490"/>
    <lineage>
        <taxon>Bacteria</taxon>
        <taxon>Bacillati</taxon>
        <taxon>Bacillota</taxon>
        <taxon>Bacilli</taxon>
        <taxon>Bacillales</taxon>
        <taxon>Fictibacillaceae</taxon>
        <taxon>Fictibacillus</taxon>
    </lineage>
</organism>
<keyword evidence="1" id="KW-1133">Transmembrane helix</keyword>
<proteinExistence type="predicted"/>
<evidence type="ECO:0000256" key="1">
    <source>
        <dbReference type="SAM" id="Phobius"/>
    </source>
</evidence>
<dbReference type="InterPro" id="IPR018763">
    <property type="entry name" value="DUF2334"/>
</dbReference>
<feature type="chain" id="PRO_5046710984" evidence="2">
    <location>
        <begin position="24"/>
        <end position="558"/>
    </location>
</feature>
<evidence type="ECO:0000256" key="2">
    <source>
        <dbReference type="SAM" id="SignalP"/>
    </source>
</evidence>
<gene>
    <name evidence="3" type="ORF">ABID52_000563</name>
</gene>
<accession>A0ABV2LHD5</accession>
<feature type="signal peptide" evidence="2">
    <location>
        <begin position="1"/>
        <end position="23"/>
    </location>
</feature>
<dbReference type="EMBL" id="JBEPMP010000001">
    <property type="protein sequence ID" value="MET3726982.1"/>
    <property type="molecule type" value="Genomic_DNA"/>
</dbReference>
<keyword evidence="1" id="KW-0812">Transmembrane</keyword>